<dbReference type="EMBL" id="JAEKNN010000030">
    <property type="protein sequence ID" value="MBJ7609155.1"/>
    <property type="molecule type" value="Genomic_DNA"/>
</dbReference>
<gene>
    <name evidence="2" type="ORF">JF887_06950</name>
</gene>
<sequence length="371" mass="40185">MIDDHAHPFPLAFTPLDLSGFSLDVEGGPNGDQRRLALQPARLAVEMLRIRVARRLGVEPADAVSARDDGARADWSGYVRALFADADITGMVLDAGWQGLAPGDAARYAEVAGVPVWELARLEPVVDRLLEEGADAAEVVDAVDTYMGKAVADGAVGFKTVLAYRTGLAVDPDATLEKAERGLAADRTAGVALRRSGKALRDLLFHRVLERCADAGLPLQVHTGMGDSEIRLAESDPLLLDEVLRTPAGSSVDVVLIHASYPWHEQAGYLASVRPRVWTEYSLCNLFSPATTADRLLRLLDVAPTARITLGSDGHGLPESHWFGCVVLRDAWRTVRERLAGSVSAAWLDETGERIFERNARELYHLRVVGG</sequence>
<dbReference type="Gene3D" id="3.20.20.140">
    <property type="entry name" value="Metal-dependent hydrolases"/>
    <property type="match status" value="1"/>
</dbReference>
<dbReference type="AlphaFoldDB" id="A0A934NFW6"/>
<organism evidence="2 3">
    <name type="scientific">Candidatus Amunia macphersoniae</name>
    <dbReference type="NCBI Taxonomy" id="3127014"/>
    <lineage>
        <taxon>Bacteria</taxon>
        <taxon>Bacillati</taxon>
        <taxon>Candidatus Dormiibacterota</taxon>
        <taxon>Candidatus Dormibacteria</taxon>
        <taxon>Candidatus Aeolococcales</taxon>
        <taxon>Candidatus Aeolococcaceae</taxon>
        <taxon>Candidatus Amunia</taxon>
    </lineage>
</organism>
<evidence type="ECO:0000259" key="1">
    <source>
        <dbReference type="Pfam" id="PF04909"/>
    </source>
</evidence>
<dbReference type="SUPFAM" id="SSF51556">
    <property type="entry name" value="Metallo-dependent hydrolases"/>
    <property type="match status" value="1"/>
</dbReference>
<comment type="caution">
    <text evidence="2">The sequence shown here is derived from an EMBL/GenBank/DDBJ whole genome shotgun (WGS) entry which is preliminary data.</text>
</comment>
<dbReference type="Pfam" id="PF04909">
    <property type="entry name" value="Amidohydro_2"/>
    <property type="match status" value="1"/>
</dbReference>
<evidence type="ECO:0000313" key="3">
    <source>
        <dbReference type="Proteomes" id="UP000614410"/>
    </source>
</evidence>
<dbReference type="PANTHER" id="PTHR43383">
    <property type="entry name" value="NODULIN 6"/>
    <property type="match status" value="1"/>
</dbReference>
<dbReference type="GO" id="GO:0016787">
    <property type="term" value="F:hydrolase activity"/>
    <property type="evidence" value="ECO:0007669"/>
    <property type="project" value="InterPro"/>
</dbReference>
<dbReference type="PANTHER" id="PTHR43383:SF2">
    <property type="entry name" value="AMIDOHYDROLASE 2 FAMILY PROTEIN"/>
    <property type="match status" value="1"/>
</dbReference>
<dbReference type="InterPro" id="IPR032466">
    <property type="entry name" value="Metal_Hydrolase"/>
</dbReference>
<name>A0A934NFW6_9BACT</name>
<protein>
    <submittedName>
        <fullName evidence="2">Amidohydrolase</fullName>
    </submittedName>
</protein>
<proteinExistence type="predicted"/>
<evidence type="ECO:0000313" key="2">
    <source>
        <dbReference type="EMBL" id="MBJ7609155.1"/>
    </source>
</evidence>
<reference evidence="2 3" key="1">
    <citation type="submission" date="2020-10" db="EMBL/GenBank/DDBJ databases">
        <title>Ca. Dormibacterota MAGs.</title>
        <authorList>
            <person name="Montgomery K."/>
        </authorList>
    </citation>
    <scope>NUCLEOTIDE SEQUENCE [LARGE SCALE GENOMIC DNA]</scope>
    <source>
        <strain evidence="2">Mitchell_Peninsula_5</strain>
    </source>
</reference>
<feature type="domain" description="Amidohydrolase-related" evidence="1">
    <location>
        <begin position="166"/>
        <end position="366"/>
    </location>
</feature>
<dbReference type="InterPro" id="IPR006680">
    <property type="entry name" value="Amidohydro-rel"/>
</dbReference>
<dbReference type="Proteomes" id="UP000614410">
    <property type="component" value="Unassembled WGS sequence"/>
</dbReference>
<accession>A0A934NFW6</accession>